<reference evidence="1 2" key="1">
    <citation type="submission" date="2013-12" db="EMBL/GenBank/DDBJ databases">
        <title>Draft genome of the parsitic nematode Ancylostoma duodenale.</title>
        <authorList>
            <person name="Mitreva M."/>
        </authorList>
    </citation>
    <scope>NUCLEOTIDE SEQUENCE [LARGE SCALE GENOMIC DNA]</scope>
    <source>
        <strain evidence="1 2">Zhejiang</strain>
    </source>
</reference>
<dbReference type="OrthoDB" id="5867472at2759"/>
<accession>A0A0C2GR91</accession>
<keyword evidence="2" id="KW-1185">Reference proteome</keyword>
<name>A0A0C2GR91_9BILA</name>
<protein>
    <submittedName>
        <fullName evidence="1">Uncharacterized protein</fullName>
    </submittedName>
</protein>
<evidence type="ECO:0000313" key="2">
    <source>
        <dbReference type="Proteomes" id="UP000054047"/>
    </source>
</evidence>
<gene>
    <name evidence="1" type="ORF">ANCDUO_10276</name>
</gene>
<dbReference type="Proteomes" id="UP000054047">
    <property type="component" value="Unassembled WGS sequence"/>
</dbReference>
<organism evidence="1 2">
    <name type="scientific">Ancylostoma duodenale</name>
    <dbReference type="NCBI Taxonomy" id="51022"/>
    <lineage>
        <taxon>Eukaryota</taxon>
        <taxon>Metazoa</taxon>
        <taxon>Ecdysozoa</taxon>
        <taxon>Nematoda</taxon>
        <taxon>Chromadorea</taxon>
        <taxon>Rhabditida</taxon>
        <taxon>Rhabditina</taxon>
        <taxon>Rhabditomorpha</taxon>
        <taxon>Strongyloidea</taxon>
        <taxon>Ancylostomatidae</taxon>
        <taxon>Ancylostomatinae</taxon>
        <taxon>Ancylostoma</taxon>
    </lineage>
</organism>
<dbReference type="AlphaFoldDB" id="A0A0C2GR91"/>
<evidence type="ECO:0000313" key="1">
    <source>
        <dbReference type="EMBL" id="KIH59486.1"/>
    </source>
</evidence>
<sequence length="94" mass="10211">MTPASPNLGLASQINLAGAASLVICTKQCCINDITNFVQWSVIHNIVKKSNHRVGGLPIVRLTFRGVQSLTALVQRLSLRRIKSPSHLILLNLA</sequence>
<dbReference type="EMBL" id="KN731906">
    <property type="protein sequence ID" value="KIH59486.1"/>
    <property type="molecule type" value="Genomic_DNA"/>
</dbReference>
<proteinExistence type="predicted"/>